<comment type="caution">
    <text evidence="8">The sequence shown here is derived from an EMBL/GenBank/DDBJ whole genome shotgun (WGS) entry which is preliminary data.</text>
</comment>
<protein>
    <recommendedName>
        <fullName evidence="10">Prolipoprotein diacylglyceryl transferase</fullName>
    </recommendedName>
</protein>
<proteinExistence type="inferred from homology"/>
<dbReference type="RefSeq" id="WP_128109724.1">
    <property type="nucleotide sequence ID" value="NZ_ATDN01000026.1"/>
</dbReference>
<keyword evidence="2" id="KW-1003">Cell membrane</keyword>
<evidence type="ECO:0000256" key="1">
    <source>
        <dbReference type="ARBA" id="ARBA00007150"/>
    </source>
</evidence>
<dbReference type="PANTHER" id="PTHR30589:SF0">
    <property type="entry name" value="PHOSPHATIDYLGLYCEROL--PROLIPOPROTEIN DIACYLGLYCERYL TRANSFERASE"/>
    <property type="match status" value="1"/>
</dbReference>
<dbReference type="GO" id="GO:0005886">
    <property type="term" value="C:plasma membrane"/>
    <property type="evidence" value="ECO:0007669"/>
    <property type="project" value="InterPro"/>
</dbReference>
<dbReference type="Pfam" id="PF01790">
    <property type="entry name" value="LGT"/>
    <property type="match status" value="1"/>
</dbReference>
<accession>A0A439DQP6</accession>
<organism evidence="8 9">
    <name type="scientific">Mycolicibacterium elephantis DSM 44368</name>
    <dbReference type="NCBI Taxonomy" id="1335622"/>
    <lineage>
        <taxon>Bacteria</taxon>
        <taxon>Bacillati</taxon>
        <taxon>Actinomycetota</taxon>
        <taxon>Actinomycetes</taxon>
        <taxon>Mycobacteriales</taxon>
        <taxon>Mycobacteriaceae</taxon>
        <taxon>Mycolicibacterium</taxon>
    </lineage>
</organism>
<keyword evidence="5 7" id="KW-1133">Transmembrane helix</keyword>
<gene>
    <name evidence="8" type="ORF">MELE44368_23640</name>
</gene>
<dbReference type="PANTHER" id="PTHR30589">
    <property type="entry name" value="PROLIPOPROTEIN DIACYLGLYCERYL TRANSFERASE"/>
    <property type="match status" value="1"/>
</dbReference>
<keyword evidence="4 7" id="KW-0812">Transmembrane</keyword>
<evidence type="ECO:0000256" key="7">
    <source>
        <dbReference type="SAM" id="Phobius"/>
    </source>
</evidence>
<feature type="transmembrane region" description="Helical" evidence="7">
    <location>
        <begin position="33"/>
        <end position="50"/>
    </location>
</feature>
<dbReference type="AlphaFoldDB" id="A0A439DQP6"/>
<feature type="transmembrane region" description="Helical" evidence="7">
    <location>
        <begin position="245"/>
        <end position="262"/>
    </location>
</feature>
<feature type="transmembrane region" description="Helical" evidence="7">
    <location>
        <begin position="62"/>
        <end position="82"/>
    </location>
</feature>
<evidence type="ECO:0000256" key="2">
    <source>
        <dbReference type="ARBA" id="ARBA00022475"/>
    </source>
</evidence>
<evidence type="ECO:0000256" key="3">
    <source>
        <dbReference type="ARBA" id="ARBA00022679"/>
    </source>
</evidence>
<feature type="transmembrane region" description="Helical" evidence="7">
    <location>
        <begin position="184"/>
        <end position="200"/>
    </location>
</feature>
<reference evidence="8 9" key="1">
    <citation type="submission" date="2013-06" db="EMBL/GenBank/DDBJ databases">
        <title>The draft sequence of the Mycobacterium elephantis genome.</title>
        <authorList>
            <person name="Pettersson F.B."/>
            <person name="Das S."/>
            <person name="Dasgupta S."/>
            <person name="Bhattacharya A."/>
            <person name="Kirsebom L.A."/>
        </authorList>
    </citation>
    <scope>NUCLEOTIDE SEQUENCE [LARGE SCALE GENOMIC DNA]</scope>
    <source>
        <strain evidence="8 9">DSM 44368</strain>
    </source>
</reference>
<evidence type="ECO:0000313" key="9">
    <source>
        <dbReference type="Proteomes" id="UP000287177"/>
    </source>
</evidence>
<evidence type="ECO:0000256" key="4">
    <source>
        <dbReference type="ARBA" id="ARBA00022692"/>
    </source>
</evidence>
<sequence>MSSRPEAGAPELAVSGFPRFFTIAGRRVNSYKVFLAVGICVGTLTTAAAADAAGLSPLPVGLAAMGSALAGLIGARVYHVLVHAPRYLGADSPRTLWHTASGGMGVFGALLTFVPTSLAAAAVIGVPAADLWDQMAVGVLAGGFWIRLGCVFNGCCGGRETDGPFGVFLHDTVGVRKRRVPVQFLEMAWWVLGLVAFLALWPTESPAGSCALAVLAWYGAGRFFLEPLRESPAVVYGRVRINQLVALLIAMGAISALVLVAWPT</sequence>
<dbReference type="GO" id="GO:0042158">
    <property type="term" value="P:lipoprotein biosynthetic process"/>
    <property type="evidence" value="ECO:0007669"/>
    <property type="project" value="InterPro"/>
</dbReference>
<evidence type="ECO:0000256" key="6">
    <source>
        <dbReference type="ARBA" id="ARBA00023136"/>
    </source>
</evidence>
<keyword evidence="9" id="KW-1185">Reference proteome</keyword>
<evidence type="ECO:0000256" key="5">
    <source>
        <dbReference type="ARBA" id="ARBA00022989"/>
    </source>
</evidence>
<dbReference type="GO" id="GO:0008961">
    <property type="term" value="F:phosphatidylglycerol-prolipoprotein diacylglyceryl transferase activity"/>
    <property type="evidence" value="ECO:0007669"/>
    <property type="project" value="InterPro"/>
</dbReference>
<dbReference type="InterPro" id="IPR001640">
    <property type="entry name" value="Lgt"/>
</dbReference>
<evidence type="ECO:0008006" key="10">
    <source>
        <dbReference type="Google" id="ProtNLM"/>
    </source>
</evidence>
<evidence type="ECO:0000313" key="8">
    <source>
        <dbReference type="EMBL" id="RWA18114.1"/>
    </source>
</evidence>
<feature type="transmembrane region" description="Helical" evidence="7">
    <location>
        <begin position="135"/>
        <end position="155"/>
    </location>
</feature>
<comment type="similarity">
    <text evidence="1">Belongs to the Lgt family.</text>
</comment>
<name>A0A439DQP6_9MYCO</name>
<dbReference type="Proteomes" id="UP000287177">
    <property type="component" value="Unassembled WGS sequence"/>
</dbReference>
<feature type="transmembrane region" description="Helical" evidence="7">
    <location>
        <begin position="103"/>
        <end position="129"/>
    </location>
</feature>
<dbReference type="EMBL" id="ATDN01000026">
    <property type="protein sequence ID" value="RWA18114.1"/>
    <property type="molecule type" value="Genomic_DNA"/>
</dbReference>
<keyword evidence="6 7" id="KW-0472">Membrane</keyword>
<keyword evidence="3" id="KW-0808">Transferase</keyword>